<dbReference type="EMBL" id="KE525239">
    <property type="protein sequence ID" value="KFB43241.1"/>
    <property type="molecule type" value="Genomic_DNA"/>
</dbReference>
<organism evidence="2">
    <name type="scientific">Anopheles sinensis</name>
    <name type="common">Mosquito</name>
    <dbReference type="NCBI Taxonomy" id="74873"/>
    <lineage>
        <taxon>Eukaryota</taxon>
        <taxon>Metazoa</taxon>
        <taxon>Ecdysozoa</taxon>
        <taxon>Arthropoda</taxon>
        <taxon>Hexapoda</taxon>
        <taxon>Insecta</taxon>
        <taxon>Pterygota</taxon>
        <taxon>Neoptera</taxon>
        <taxon>Endopterygota</taxon>
        <taxon>Diptera</taxon>
        <taxon>Nematocera</taxon>
        <taxon>Culicoidea</taxon>
        <taxon>Culicidae</taxon>
        <taxon>Anophelinae</taxon>
        <taxon>Anopheles</taxon>
    </lineage>
</organism>
<proteinExistence type="predicted"/>
<reference evidence="3" key="2">
    <citation type="submission" date="2020-05" db="UniProtKB">
        <authorList>
            <consortium name="EnsemblMetazoa"/>
        </authorList>
    </citation>
    <scope>IDENTIFICATION</scope>
</reference>
<keyword evidence="4" id="KW-1185">Reference proteome</keyword>
<dbReference type="Proteomes" id="UP000030765">
    <property type="component" value="Unassembled WGS sequence"/>
</dbReference>
<feature type="compositionally biased region" description="Low complexity" evidence="1">
    <location>
        <begin position="256"/>
        <end position="265"/>
    </location>
</feature>
<reference evidence="2 4" key="1">
    <citation type="journal article" date="2014" name="BMC Genomics">
        <title>Genome sequence of Anopheles sinensis provides insight into genetics basis of mosquito competence for malaria parasites.</title>
        <authorList>
            <person name="Zhou D."/>
            <person name="Zhang D."/>
            <person name="Ding G."/>
            <person name="Shi L."/>
            <person name="Hou Q."/>
            <person name="Ye Y."/>
            <person name="Xu Y."/>
            <person name="Zhou H."/>
            <person name="Xiong C."/>
            <person name="Li S."/>
            <person name="Yu J."/>
            <person name="Hong S."/>
            <person name="Yu X."/>
            <person name="Zou P."/>
            <person name="Chen C."/>
            <person name="Chang X."/>
            <person name="Wang W."/>
            <person name="Lv Y."/>
            <person name="Sun Y."/>
            <person name="Ma L."/>
            <person name="Shen B."/>
            <person name="Zhu C."/>
        </authorList>
    </citation>
    <scope>NUCLEOTIDE SEQUENCE [LARGE SCALE GENOMIC DNA]</scope>
</reference>
<dbReference type="OMA" id="KEICEPE"/>
<accession>A0A084VZ47</accession>
<sequence length="466" mass="52144">MYYNIEKEICEPELYSSCDYIPHERIIEEYKLQHSLEGSTLAAYPTTVICAINTQITSAIPGNYDTTQPMDVTSTNSVVPELGEQLVTTEPVSDTTMTIPEDPLTEPETIPASKNDISYDEYEETTDANGRSTLLEDSPNTNMVAMSQKSHATEDSVIYLDEFDQENKITHESVAGDEPLSSRYTESQPIENVEESTRPDGIPSQPATEVPLDPELPVDDPSLSAKTRPGYDEMEWDSGAWELPNRSKSKDGTGTGSVTESTGTEWPAHYMEEFPPSNPYSTPDYEADFKSLSQITEFGDVNNSYSTVEPYHQQITTNSEGVEENFNELTDGINSTTSSMRENRDFLGIEQNATDAAEPSNVFDINCNADEDGEIVCNGQRLSVNGYLEILGYRLKLTKWKDVPDGSWNEPGPTINIHLSLQHPFNYLFEAIATEYRTSFSYDYAFTTPPNSTVHKFYEEDTETDE</sequence>
<evidence type="ECO:0000313" key="3">
    <source>
        <dbReference type="EnsemblMetazoa" id="ASIC011019-PA"/>
    </source>
</evidence>
<dbReference type="EMBL" id="ATLV01018601">
    <property type="status" value="NOT_ANNOTATED_CDS"/>
    <property type="molecule type" value="Genomic_DNA"/>
</dbReference>
<protein>
    <submittedName>
        <fullName evidence="2">AGAP007101-PA-like protein</fullName>
    </submittedName>
</protein>
<dbReference type="EnsemblMetazoa" id="ASIC011019-RA">
    <property type="protein sequence ID" value="ASIC011019-PA"/>
    <property type="gene ID" value="ASIC011019"/>
</dbReference>
<evidence type="ECO:0000256" key="1">
    <source>
        <dbReference type="SAM" id="MobiDB-lite"/>
    </source>
</evidence>
<evidence type="ECO:0000313" key="4">
    <source>
        <dbReference type="Proteomes" id="UP000030765"/>
    </source>
</evidence>
<name>A0A084VZ47_ANOSI</name>
<feature type="compositionally biased region" description="Low complexity" evidence="1">
    <location>
        <begin position="209"/>
        <end position="224"/>
    </location>
</feature>
<gene>
    <name evidence="2" type="ORF">ZHAS_00011019</name>
</gene>
<dbReference type="AlphaFoldDB" id="A0A084VZ47"/>
<evidence type="ECO:0000313" key="2">
    <source>
        <dbReference type="EMBL" id="KFB43241.1"/>
    </source>
</evidence>
<feature type="region of interest" description="Disordered" evidence="1">
    <location>
        <begin position="171"/>
        <end position="265"/>
    </location>
</feature>
<dbReference type="STRING" id="74873.A0A084VZ47"/>
<dbReference type="VEuPathDB" id="VectorBase:ASIC011019"/>